<name>A0A0Y9UU13_PLABE</name>
<proteinExistence type="predicted"/>
<dbReference type="VEuPathDB" id="PlasmoDB:PBANKA_0510100"/>
<feature type="coiled-coil region" evidence="1">
    <location>
        <begin position="794"/>
        <end position="851"/>
    </location>
</feature>
<evidence type="ECO:0000256" key="2">
    <source>
        <dbReference type="SAM" id="MobiDB-lite"/>
    </source>
</evidence>
<dbReference type="Proteomes" id="UP000219974">
    <property type="component" value="Chromosome 5"/>
</dbReference>
<accession>A0A0Y9UU13</accession>
<dbReference type="Proteomes" id="UP000219860">
    <property type="component" value="Chromosome 5"/>
</dbReference>
<evidence type="ECO:0000313" key="10">
    <source>
        <dbReference type="Proteomes" id="UP000219974"/>
    </source>
</evidence>
<evidence type="ECO:0000313" key="3">
    <source>
        <dbReference type="EMBL" id="CXI09399.1"/>
    </source>
</evidence>
<organism evidence="3 8">
    <name type="scientific">Plasmodium berghei</name>
    <dbReference type="NCBI Taxonomy" id="5821"/>
    <lineage>
        <taxon>Eukaryota</taxon>
        <taxon>Sar</taxon>
        <taxon>Alveolata</taxon>
        <taxon>Apicomplexa</taxon>
        <taxon>Aconoidasida</taxon>
        <taxon>Haemosporida</taxon>
        <taxon>Plasmodiidae</taxon>
        <taxon>Plasmodium</taxon>
        <taxon>Plasmodium (Vinckeia)</taxon>
    </lineage>
</organism>
<feature type="compositionally biased region" description="Polar residues" evidence="2">
    <location>
        <begin position="1017"/>
        <end position="1032"/>
    </location>
</feature>
<dbReference type="OrthoDB" id="378004at2759"/>
<dbReference type="OMA" id="PICSIDY"/>
<dbReference type="EMBL" id="LT608253">
    <property type="protein sequence ID" value="SCM15736.1"/>
    <property type="molecule type" value="Genomic_DNA"/>
</dbReference>
<evidence type="ECO:0000256" key="1">
    <source>
        <dbReference type="SAM" id="Coils"/>
    </source>
</evidence>
<evidence type="ECO:0000313" key="6">
    <source>
        <dbReference type="EMBL" id="SCM17531.1"/>
    </source>
</evidence>
<dbReference type="EMBL" id="LT614631">
    <property type="protein sequence ID" value="SCN22947.1"/>
    <property type="molecule type" value="Genomic_DNA"/>
</dbReference>
<feature type="compositionally biased region" description="Polar residues" evidence="2">
    <location>
        <begin position="19"/>
        <end position="31"/>
    </location>
</feature>
<feature type="coiled-coil region" evidence="1">
    <location>
        <begin position="569"/>
        <end position="701"/>
    </location>
</feature>
<feature type="region of interest" description="Disordered" evidence="2">
    <location>
        <begin position="1008"/>
        <end position="1032"/>
    </location>
</feature>
<gene>
    <name evidence="3" type="ORF">PBK173_000079700</name>
    <name evidence="7" type="ORF">PBNK65E_000075800</name>
    <name evidence="4" type="ORF">PBNK65NY_000075500</name>
    <name evidence="5" type="ORF">PBSP11A_000075500</name>
    <name evidence="6" type="ORF">PBSP11RLL_000075700</name>
</gene>
<dbReference type="Proteomes" id="UP000220214">
    <property type="component" value="Chromosome 5"/>
</dbReference>
<dbReference type="AlphaFoldDB" id="A0A0Y9UU13"/>
<evidence type="ECO:0000313" key="12">
    <source>
        <dbReference type="Proteomes" id="UP000516480"/>
    </source>
</evidence>
<feature type="region of interest" description="Disordered" evidence="2">
    <location>
        <begin position="19"/>
        <end position="89"/>
    </location>
</feature>
<evidence type="ECO:0000313" key="5">
    <source>
        <dbReference type="EMBL" id="SCM15736.1"/>
    </source>
</evidence>
<dbReference type="EMBL" id="LT608141">
    <property type="protein sequence ID" value="SCL92853.1"/>
    <property type="molecule type" value="Genomic_DNA"/>
</dbReference>
<feature type="region of interest" description="Disordered" evidence="2">
    <location>
        <begin position="935"/>
        <end position="954"/>
    </location>
</feature>
<protein>
    <submittedName>
        <fullName evidence="3">Uncharacterized protein</fullName>
    </submittedName>
</protein>
<feature type="compositionally biased region" description="Basic and acidic residues" evidence="2">
    <location>
        <begin position="59"/>
        <end position="70"/>
    </location>
</feature>
<evidence type="ECO:0000313" key="7">
    <source>
        <dbReference type="EMBL" id="SCN22947.1"/>
    </source>
</evidence>
<dbReference type="EMBL" id="LT160025">
    <property type="protein sequence ID" value="CXI09399.1"/>
    <property type="molecule type" value="Genomic_DNA"/>
</dbReference>
<dbReference type="Proteomes" id="UP000516480">
    <property type="component" value="Chromosome 5"/>
</dbReference>
<keyword evidence="1" id="KW-0175">Coiled coil</keyword>
<evidence type="ECO:0000313" key="8">
    <source>
        <dbReference type="Proteomes" id="UP000069549"/>
    </source>
</evidence>
<feature type="compositionally biased region" description="Acidic residues" evidence="2">
    <location>
        <begin position="941"/>
        <end position="951"/>
    </location>
</feature>
<dbReference type="EMBL" id="LT608269">
    <property type="protein sequence ID" value="SCM17531.1"/>
    <property type="molecule type" value="Genomic_DNA"/>
</dbReference>
<evidence type="ECO:0000313" key="4">
    <source>
        <dbReference type="EMBL" id="SCL92853.1"/>
    </source>
</evidence>
<sequence>MVGNIENINLLVHSNSMHTKNNVNTMNSSPISFKKMNEQTDDQNGKRNRKKYSKNLDSNFKEYNDSDSQHRRITKLDNGTNTLNENRKSSEISEKTYYYKENSLHNESENKIKNFKNSKEIEEKKNSSNLDTTNGLLDISTSIFSAITKRLTEMKKNEKAIDESSENVFKENMERKKTILKDGGNTFSNNNISEKYNTYETDAYLINSPIQESIINDEKYVKMKQQNSVIFDKNCYNPQCEENLIFINNAYNDDNVYNMQNNLKYTPNQTGIYINGSGTSGTHNVPIDLYNNIAHISTNINNPYNNMQFATHAVIPSDIKPSTHLVVSQQNTQPTFLVSNNNMNYDAQNERIFQTRNEINIGNENPTCLYTNPVINPGIVHRVEYESNNLKNNSKKMNRMIINEKNEFYNFAKKEPKKKSLLCNSSEKNDKKNVNPELKAEILIYKNTLSNPPKNIKNGTYNIPIKNNVFIRTRSLTPHTYYSKNIKNVSPLKNINIQKNGPKNIKPKIMHTNPICTHEVTYTCPIQNSTHFEKKNDSIPINKLVESCDNKSDLNICSTEASSIESIGYEKSDKQIKSLNQKIKNLQNKISELTKTNKNLNELSQMYKNECNRIRETLGIHGIDKNYISPKKIINYEKENLKLEKENEKLREQIKVLGKAILSTHDIAGVKKILAKQIINLNDENEKFKKEIKELKKKENINNQVMFNINKSEVSVDAVDSIFLQTKNVIIEVHQSINVFYLNLRNLIDEFFEKIKFLIVEDEYTKKEKLLYVTSLEEIINENLTEINGIVVKVNELRKRMKDVKAHVLDTNRKNPLCLCKPTRDILEDDINHLEKELHKHSLIIKNLRKKNLFLCLNDLHSQFNQVEQVESLNDEANIDDEQNFPYYVHKKEINNVCQVANKKPSNKKNEEDNSGLQEKIKKIEDQLNSLSNHINYNSYDENENESEEEENFLKNKKKSIEKLTKNIKKGPAYLNKFHDTSINNKKKKINYKYFQKEYEKQSDNDFYEKSKENSQDTDSLSDLSNSEGSETENILYNKKQWMSDEEVEKSKNKMIELLALLKGKHNEDLVENTENYVKSFGKHKSENEYNIQNIYNNLKAIKNTIKNTDDDTENNILALIESQAAEIKIFGNCIDNLKNTITS</sequence>
<evidence type="ECO:0000313" key="9">
    <source>
        <dbReference type="Proteomes" id="UP000219860"/>
    </source>
</evidence>
<reference evidence="3 8" key="1">
    <citation type="submission" date="2016-02" db="EMBL/GenBank/DDBJ databases">
        <authorList>
            <consortium name="Pathogen Informatics"/>
        </authorList>
    </citation>
    <scope>NUCLEOTIDE SEQUENCE [LARGE SCALE GENOMIC DNA]</scope>
    <source>
        <strain evidence="3 8">K173</strain>
        <strain evidence="4 12">NK65 ny</strain>
        <strain evidence="7 11">NK65e</strain>
        <strain evidence="5 9">SP11 Antwerpcl1</strain>
        <strain evidence="6 10">SP11 RLL</strain>
    </source>
</reference>
<dbReference type="Proteomes" id="UP000069549">
    <property type="component" value="Chromosome 5"/>
</dbReference>
<evidence type="ECO:0000313" key="11">
    <source>
        <dbReference type="Proteomes" id="UP000220214"/>
    </source>
</evidence>